<evidence type="ECO:0000313" key="4">
    <source>
        <dbReference type="Proteomes" id="UP001626536"/>
    </source>
</evidence>
<sequence>MQKGIVSCFTAMGIAAAIIAPLAYGAQGQENRGERRALTVNESIDRADARIANLKADLRLSSGQAGHWSGLESALHDIAAKRAKSWAASAGGASPNSALEGDRSITEDEKERDAHPQRDARKAPPDDIDGMRQEADALTLQAADLRQIADAAKPLYDTLDDRQRHRLVQFIHEDLRANETDDRRDRRR</sequence>
<feature type="compositionally biased region" description="Basic and acidic residues" evidence="1">
    <location>
        <begin position="100"/>
        <end position="134"/>
    </location>
</feature>
<dbReference type="Proteomes" id="UP001626536">
    <property type="component" value="Plasmid pRX1"/>
</dbReference>
<feature type="region of interest" description="Disordered" evidence="1">
    <location>
        <begin position="86"/>
        <end position="134"/>
    </location>
</feature>
<evidence type="ECO:0008006" key="5">
    <source>
        <dbReference type="Google" id="ProtNLM"/>
    </source>
</evidence>
<keyword evidence="4" id="KW-1185">Reference proteome</keyword>
<gene>
    <name evidence="3" type="ORF">RZS28_19325</name>
</gene>
<evidence type="ECO:0000256" key="1">
    <source>
        <dbReference type="SAM" id="MobiDB-lite"/>
    </source>
</evidence>
<keyword evidence="3" id="KW-0614">Plasmid</keyword>
<evidence type="ECO:0000256" key="2">
    <source>
        <dbReference type="SAM" id="SignalP"/>
    </source>
</evidence>
<feature type="compositionally biased region" description="Low complexity" evidence="1">
    <location>
        <begin position="86"/>
        <end position="98"/>
    </location>
</feature>
<evidence type="ECO:0000313" key="3">
    <source>
        <dbReference type="EMBL" id="WOJ91617.1"/>
    </source>
</evidence>
<protein>
    <recommendedName>
        <fullName evidence="5">LTXXQ motif family protein</fullName>
    </recommendedName>
</protein>
<proteinExistence type="predicted"/>
<dbReference type="RefSeq" id="WP_318655042.1">
    <property type="nucleotide sequence ID" value="NZ_CP136863.1"/>
</dbReference>
<geneLocation type="plasmid" evidence="3 4">
    <name>pRX1</name>
</geneLocation>
<accession>A0ABZ0HWE5</accession>
<name>A0ABZ0HWE5_9HYPH</name>
<dbReference type="EMBL" id="CP136863">
    <property type="protein sequence ID" value="WOJ91617.1"/>
    <property type="molecule type" value="Genomic_DNA"/>
</dbReference>
<feature type="chain" id="PRO_5046488230" description="LTXXQ motif family protein" evidence="2">
    <location>
        <begin position="26"/>
        <end position="188"/>
    </location>
</feature>
<organism evidence="3 4">
    <name type="scientific">Methylocapsa polymorpha</name>
    <dbReference type="NCBI Taxonomy" id="3080828"/>
    <lineage>
        <taxon>Bacteria</taxon>
        <taxon>Pseudomonadati</taxon>
        <taxon>Pseudomonadota</taxon>
        <taxon>Alphaproteobacteria</taxon>
        <taxon>Hyphomicrobiales</taxon>
        <taxon>Beijerinckiaceae</taxon>
        <taxon>Methylocapsa</taxon>
    </lineage>
</organism>
<keyword evidence="2" id="KW-0732">Signal</keyword>
<reference evidence="3 4" key="1">
    <citation type="submission" date="2023-10" db="EMBL/GenBank/DDBJ databases">
        <title>Novel methanotroph of the genus Methylocapsa from a subarctic wetland.</title>
        <authorList>
            <person name="Belova S.E."/>
            <person name="Oshkin I.Y."/>
            <person name="Miroshnikov K."/>
            <person name="Dedysh S.N."/>
        </authorList>
    </citation>
    <scope>NUCLEOTIDE SEQUENCE [LARGE SCALE GENOMIC DNA]</scope>
    <source>
        <strain evidence="3 4">RX1</strain>
        <plasmid evidence="3 4">pRX1</plasmid>
    </source>
</reference>
<feature type="signal peptide" evidence="2">
    <location>
        <begin position="1"/>
        <end position="25"/>
    </location>
</feature>